<reference evidence="5 6" key="1">
    <citation type="journal article" date="2018" name="Sci. Rep.">
        <title>Comparative analysis of the Pocillopora damicornis genome highlights role of immune system in coral evolution.</title>
        <authorList>
            <person name="Cunning R."/>
            <person name="Bay R.A."/>
            <person name="Gillette P."/>
            <person name="Baker A.C."/>
            <person name="Traylor-Knowles N."/>
        </authorList>
    </citation>
    <scope>NUCLEOTIDE SEQUENCE [LARGE SCALE GENOMIC DNA]</scope>
    <source>
        <strain evidence="5">RSMAS</strain>
        <tissue evidence="5">Whole animal</tissue>
    </source>
</reference>
<dbReference type="PROSITE" id="PS50088">
    <property type="entry name" value="ANK_REPEAT"/>
    <property type="match status" value="6"/>
</dbReference>
<dbReference type="Proteomes" id="UP000275408">
    <property type="component" value="Unassembled WGS sequence"/>
</dbReference>
<feature type="region of interest" description="Disordered" evidence="4">
    <location>
        <begin position="202"/>
        <end position="228"/>
    </location>
</feature>
<feature type="repeat" description="ANK" evidence="3">
    <location>
        <begin position="335"/>
        <end position="371"/>
    </location>
</feature>
<proteinExistence type="predicted"/>
<dbReference type="Pfam" id="PF12796">
    <property type="entry name" value="Ank_2"/>
    <property type="match status" value="2"/>
</dbReference>
<feature type="repeat" description="ANK" evidence="3">
    <location>
        <begin position="24"/>
        <end position="56"/>
    </location>
</feature>
<evidence type="ECO:0000256" key="3">
    <source>
        <dbReference type="PROSITE-ProRule" id="PRU00023"/>
    </source>
</evidence>
<dbReference type="EMBL" id="RCHS01003846">
    <property type="protein sequence ID" value="RMX39217.1"/>
    <property type="molecule type" value="Genomic_DNA"/>
</dbReference>
<organism evidence="5 6">
    <name type="scientific">Pocillopora damicornis</name>
    <name type="common">Cauliflower coral</name>
    <name type="synonym">Millepora damicornis</name>
    <dbReference type="NCBI Taxonomy" id="46731"/>
    <lineage>
        <taxon>Eukaryota</taxon>
        <taxon>Metazoa</taxon>
        <taxon>Cnidaria</taxon>
        <taxon>Anthozoa</taxon>
        <taxon>Hexacorallia</taxon>
        <taxon>Scleractinia</taxon>
        <taxon>Astrocoeniina</taxon>
        <taxon>Pocilloporidae</taxon>
        <taxon>Pocillopora</taxon>
    </lineage>
</organism>
<dbReference type="SMART" id="SM00248">
    <property type="entry name" value="ANK"/>
    <property type="match status" value="10"/>
</dbReference>
<comment type="caution">
    <text evidence="5">The sequence shown here is derived from an EMBL/GenBank/DDBJ whole genome shotgun (WGS) entry which is preliminary data.</text>
</comment>
<feature type="repeat" description="ANK" evidence="3">
    <location>
        <begin position="372"/>
        <end position="404"/>
    </location>
</feature>
<dbReference type="PANTHER" id="PTHR24198">
    <property type="entry name" value="ANKYRIN REPEAT AND PROTEIN KINASE DOMAIN-CONTAINING PROTEIN"/>
    <property type="match status" value="1"/>
</dbReference>
<evidence type="ECO:0000256" key="1">
    <source>
        <dbReference type="ARBA" id="ARBA00022737"/>
    </source>
</evidence>
<dbReference type="PROSITE" id="PS50297">
    <property type="entry name" value="ANK_REP_REGION"/>
    <property type="match status" value="3"/>
</dbReference>
<dbReference type="OrthoDB" id="7464126at2759"/>
<accession>A0A3M6TCQ7</accession>
<evidence type="ECO:0000256" key="2">
    <source>
        <dbReference type="ARBA" id="ARBA00023043"/>
    </source>
</evidence>
<protein>
    <submittedName>
        <fullName evidence="5">Uncharacterized protein</fullName>
    </submittedName>
</protein>
<dbReference type="SUPFAM" id="SSF48403">
    <property type="entry name" value="Ankyrin repeat"/>
    <property type="match status" value="2"/>
</dbReference>
<dbReference type="Pfam" id="PF00023">
    <property type="entry name" value="Ank"/>
    <property type="match status" value="2"/>
</dbReference>
<dbReference type="InterPro" id="IPR036770">
    <property type="entry name" value="Ankyrin_rpt-contain_sf"/>
</dbReference>
<keyword evidence="1" id="KW-0677">Repeat</keyword>
<evidence type="ECO:0000313" key="6">
    <source>
        <dbReference type="Proteomes" id="UP000275408"/>
    </source>
</evidence>
<dbReference type="AlphaFoldDB" id="A0A3M6TCQ7"/>
<feature type="repeat" description="ANK" evidence="3">
    <location>
        <begin position="57"/>
        <end position="89"/>
    </location>
</feature>
<dbReference type="PANTHER" id="PTHR24198:SF165">
    <property type="entry name" value="ANKYRIN REPEAT-CONTAINING PROTEIN-RELATED"/>
    <property type="match status" value="1"/>
</dbReference>
<dbReference type="STRING" id="46731.A0A3M6TCQ7"/>
<feature type="repeat" description="ANK" evidence="3">
    <location>
        <begin position="240"/>
        <end position="272"/>
    </location>
</feature>
<evidence type="ECO:0000256" key="4">
    <source>
        <dbReference type="SAM" id="MobiDB-lite"/>
    </source>
</evidence>
<evidence type="ECO:0000313" key="5">
    <source>
        <dbReference type="EMBL" id="RMX39217.1"/>
    </source>
</evidence>
<dbReference type="Gene3D" id="1.25.40.20">
    <property type="entry name" value="Ankyrin repeat-containing domain"/>
    <property type="match status" value="3"/>
</dbReference>
<sequence length="452" mass="49209">MGGNVRNTQRLIEFGADVSKTSFKNETAMHLAAKNGHTDVIKLLLEYNVNVNAFDRELRTPLMLAARGGNLEATRLLIDNGADVDACDEDSCNALDYAAKENHANVVQFLISKGGPRMDLMTNKALTMASSLELVKFLVDGGADVNLRHLSDVLTLLLDLGLPVDAPDAHRRETALFSAAREGNFQAVKVLLDRGADVNGHVCSENDDDDTYNHEREENNYDDYGSNSDYDSDSYCTPGHSITPLYCTLKTGNGEIAMLLIDRGADTTTPGGCVKHNLKDIVDKLGGINLSDDGNVIHEIKGDDTLLKSKALIGDVDSMRAILKTGVEVNFKDMNGDTVLACVLDNRDNSHAMEIVKVLLQFGADVNTKNDRWETPILIAVRMNLENVAELLLELGCDAKARDLDSCCSLRYAAQNDNGKLTEMLLKFGADASLKTDRDEVTPLHMAVSSSS</sequence>
<dbReference type="PRINTS" id="PR01415">
    <property type="entry name" value="ANKYRIN"/>
</dbReference>
<gene>
    <name evidence="5" type="ORF">pdam_00016184</name>
</gene>
<feature type="repeat" description="ANK" evidence="3">
    <location>
        <begin position="171"/>
        <end position="199"/>
    </location>
</feature>
<name>A0A3M6TCQ7_POCDA</name>
<dbReference type="InterPro" id="IPR002110">
    <property type="entry name" value="Ankyrin_rpt"/>
</dbReference>
<keyword evidence="6" id="KW-1185">Reference proteome</keyword>
<keyword evidence="2 3" id="KW-0040">ANK repeat</keyword>